<evidence type="ECO:0000313" key="4">
    <source>
        <dbReference type="Proteomes" id="UP001596174"/>
    </source>
</evidence>
<keyword evidence="1" id="KW-0472">Membrane</keyword>
<name>A0ABW1G5K8_9ACTN</name>
<dbReference type="Proteomes" id="UP001596174">
    <property type="component" value="Unassembled WGS sequence"/>
</dbReference>
<sequence length="190" mass="19945">MLQTDRRGPAHGTARLVGLALVALHLGFVAWYATLPGDASFMADANLTPLVSIRQNLTDAGLPGLLEIARELLLLAPLGITLPLIGGQLDRPWLGSFVRTLLGGVLLATAAEALRTFSSAHLLNVDDVLLSVTGIALAHLAVVPAGRSYLRRLRDTPEADPETASPRSTGAARVRIVARGDAAARPAREA</sequence>
<proteinExistence type="predicted"/>
<keyword evidence="4" id="KW-1185">Reference proteome</keyword>
<dbReference type="Pfam" id="PF04892">
    <property type="entry name" value="VanZ"/>
    <property type="match status" value="1"/>
</dbReference>
<organism evidence="3 4">
    <name type="scientific">Streptacidiphilus monticola</name>
    <dbReference type="NCBI Taxonomy" id="2161674"/>
    <lineage>
        <taxon>Bacteria</taxon>
        <taxon>Bacillati</taxon>
        <taxon>Actinomycetota</taxon>
        <taxon>Actinomycetes</taxon>
        <taxon>Kitasatosporales</taxon>
        <taxon>Streptomycetaceae</taxon>
        <taxon>Streptacidiphilus</taxon>
    </lineage>
</organism>
<feature type="transmembrane region" description="Helical" evidence="1">
    <location>
        <begin position="128"/>
        <end position="146"/>
    </location>
</feature>
<keyword evidence="1" id="KW-1133">Transmembrane helix</keyword>
<feature type="domain" description="VanZ-like" evidence="2">
    <location>
        <begin position="40"/>
        <end position="141"/>
    </location>
</feature>
<reference evidence="4" key="1">
    <citation type="journal article" date="2019" name="Int. J. Syst. Evol. Microbiol.">
        <title>The Global Catalogue of Microorganisms (GCM) 10K type strain sequencing project: providing services to taxonomists for standard genome sequencing and annotation.</title>
        <authorList>
            <consortium name="The Broad Institute Genomics Platform"/>
            <consortium name="The Broad Institute Genome Sequencing Center for Infectious Disease"/>
            <person name="Wu L."/>
            <person name="Ma J."/>
        </authorList>
    </citation>
    <scope>NUCLEOTIDE SEQUENCE [LARGE SCALE GENOMIC DNA]</scope>
    <source>
        <strain evidence="4">JCM 4816</strain>
    </source>
</reference>
<dbReference type="InterPro" id="IPR006976">
    <property type="entry name" value="VanZ-like"/>
</dbReference>
<evidence type="ECO:0000256" key="1">
    <source>
        <dbReference type="SAM" id="Phobius"/>
    </source>
</evidence>
<evidence type="ECO:0000313" key="3">
    <source>
        <dbReference type="EMBL" id="MFC5909462.1"/>
    </source>
</evidence>
<protein>
    <submittedName>
        <fullName evidence="3">VanZ family protein</fullName>
    </submittedName>
</protein>
<gene>
    <name evidence="3" type="ORF">ACFP3V_19865</name>
</gene>
<evidence type="ECO:0000259" key="2">
    <source>
        <dbReference type="Pfam" id="PF04892"/>
    </source>
</evidence>
<dbReference type="EMBL" id="JBHSQJ010000082">
    <property type="protein sequence ID" value="MFC5909462.1"/>
    <property type="molecule type" value="Genomic_DNA"/>
</dbReference>
<keyword evidence="1" id="KW-0812">Transmembrane</keyword>
<accession>A0ABW1G5K8</accession>
<comment type="caution">
    <text evidence="3">The sequence shown here is derived from an EMBL/GenBank/DDBJ whole genome shotgun (WGS) entry which is preliminary data.</text>
</comment>
<dbReference type="RefSeq" id="WP_380585275.1">
    <property type="nucleotide sequence ID" value="NZ_JBHSQJ010000082.1"/>
</dbReference>
<feature type="transmembrane region" description="Helical" evidence="1">
    <location>
        <begin position="12"/>
        <end position="33"/>
    </location>
</feature>